<comment type="similarity">
    <text evidence="2 4">Belongs to the enoyl-CoA hydratase/isomerase family.</text>
</comment>
<dbReference type="InterPro" id="IPR014748">
    <property type="entry name" value="Enoyl-CoA_hydra_C"/>
</dbReference>
<name>A0A9D2WQ92_9FIRM</name>
<dbReference type="FunFam" id="3.90.226.10:FF:000009">
    <property type="entry name" value="Carnitinyl-CoA dehydratase"/>
    <property type="match status" value="1"/>
</dbReference>
<dbReference type="EMBL" id="LSRS01000003">
    <property type="protein sequence ID" value="KAF1085449.1"/>
    <property type="molecule type" value="Genomic_DNA"/>
</dbReference>
<dbReference type="PANTHER" id="PTHR11941">
    <property type="entry name" value="ENOYL-COA HYDRATASE-RELATED"/>
    <property type="match status" value="1"/>
</dbReference>
<comment type="pathway">
    <text evidence="1">Lipid metabolism.</text>
</comment>
<dbReference type="Pfam" id="PF00378">
    <property type="entry name" value="ECH_1"/>
    <property type="match status" value="1"/>
</dbReference>
<evidence type="ECO:0000313" key="5">
    <source>
        <dbReference type="EMBL" id="KAF1085449.1"/>
    </source>
</evidence>
<keyword evidence="6" id="KW-1185">Reference proteome</keyword>
<dbReference type="AlphaFoldDB" id="A0A9D2WQ92"/>
<evidence type="ECO:0000256" key="1">
    <source>
        <dbReference type="ARBA" id="ARBA00005189"/>
    </source>
</evidence>
<dbReference type="PANTHER" id="PTHR11941:SF54">
    <property type="entry name" value="ENOYL-COA HYDRATASE, MITOCHONDRIAL"/>
    <property type="match status" value="1"/>
</dbReference>
<dbReference type="Gene3D" id="1.10.12.10">
    <property type="entry name" value="Lyase 2-enoyl-coa Hydratase, Chain A, domain 2"/>
    <property type="match status" value="1"/>
</dbReference>
<dbReference type="PROSITE" id="PS00166">
    <property type="entry name" value="ENOYL_COA_HYDRATASE"/>
    <property type="match status" value="1"/>
</dbReference>
<gene>
    <name evidence="5" type="primary">echA8_2</name>
    <name evidence="5" type="ORF">SPSYN_01590</name>
</gene>
<organism evidence="5 6">
    <name type="scientific">Sporotomaculum syntrophicum</name>
    <dbReference type="NCBI Taxonomy" id="182264"/>
    <lineage>
        <taxon>Bacteria</taxon>
        <taxon>Bacillati</taxon>
        <taxon>Bacillota</taxon>
        <taxon>Clostridia</taxon>
        <taxon>Eubacteriales</taxon>
        <taxon>Desulfallaceae</taxon>
        <taxon>Sporotomaculum</taxon>
    </lineage>
</organism>
<sequence length="242" mass="26039">MKYHNLAYKKEDFIALITLNRPDVHNALDPRTWMEIYAVARECRFDQDVRVVIITGSGSKAFASGADIRSLNERETYAILKSEAHASLNALENLEKPVIAAIDGFALGGGCELALACDIRIATSRSKLGQPETGLGIIPGAGGTQRLQRLVGIAKAKELIFTGNILSAREAKAIGLLNKVVEQPEDLLPATKQLAYKIIANGPLAVSLAKISINTGANVNINTGLLLEKFASTIAFSTRDRL</sequence>
<dbReference type="EC" id="4.2.1.17" evidence="5"/>
<dbReference type="InterPro" id="IPR001753">
    <property type="entry name" value="Enoyl-CoA_hydra/iso"/>
</dbReference>
<accession>A0A9D2WQ92</accession>
<evidence type="ECO:0000256" key="2">
    <source>
        <dbReference type="ARBA" id="ARBA00005254"/>
    </source>
</evidence>
<comment type="caution">
    <text evidence="5">The sequence shown here is derived from an EMBL/GenBank/DDBJ whole genome shotgun (WGS) entry which is preliminary data.</text>
</comment>
<evidence type="ECO:0000256" key="3">
    <source>
        <dbReference type="ARBA" id="ARBA00023239"/>
    </source>
</evidence>
<evidence type="ECO:0000256" key="4">
    <source>
        <dbReference type="RuleBase" id="RU003707"/>
    </source>
</evidence>
<dbReference type="Gene3D" id="3.90.226.10">
    <property type="entry name" value="2-enoyl-CoA Hydratase, Chain A, domain 1"/>
    <property type="match status" value="1"/>
</dbReference>
<dbReference type="GO" id="GO:0006635">
    <property type="term" value="P:fatty acid beta-oxidation"/>
    <property type="evidence" value="ECO:0007669"/>
    <property type="project" value="TreeGrafter"/>
</dbReference>
<proteinExistence type="inferred from homology"/>
<evidence type="ECO:0000313" key="6">
    <source>
        <dbReference type="Proteomes" id="UP000798488"/>
    </source>
</evidence>
<keyword evidence="3 5" id="KW-0456">Lyase</keyword>
<reference evidence="5" key="1">
    <citation type="submission" date="2016-02" db="EMBL/GenBank/DDBJ databases">
        <title>Draft Genome Sequence of Sporotomaculum syntrophicum Strain FB, a Syntrophic Benzoate Degrader.</title>
        <authorList>
            <person name="Nobu M.K."/>
            <person name="Narihiro T."/>
            <person name="Qiu Y.-L."/>
            <person name="Ohashi A."/>
            <person name="Liu W.-T."/>
            <person name="Yuji S."/>
        </authorList>
    </citation>
    <scope>NUCLEOTIDE SEQUENCE</scope>
    <source>
        <strain evidence="5">FB</strain>
    </source>
</reference>
<dbReference type="OrthoDB" id="9775794at2"/>
<dbReference type="SUPFAM" id="SSF52096">
    <property type="entry name" value="ClpP/crotonase"/>
    <property type="match status" value="1"/>
</dbReference>
<dbReference type="Proteomes" id="UP000798488">
    <property type="component" value="Unassembled WGS sequence"/>
</dbReference>
<dbReference type="GO" id="GO:0004300">
    <property type="term" value="F:enoyl-CoA hydratase activity"/>
    <property type="evidence" value="ECO:0007669"/>
    <property type="project" value="UniProtKB-EC"/>
</dbReference>
<dbReference type="InterPro" id="IPR029045">
    <property type="entry name" value="ClpP/crotonase-like_dom_sf"/>
</dbReference>
<dbReference type="CDD" id="cd06558">
    <property type="entry name" value="crotonase-like"/>
    <property type="match status" value="1"/>
</dbReference>
<protein>
    <submittedName>
        <fullName evidence="5">Enoyl-CoA hydratase echA8</fullName>
        <ecNumber evidence="5">4.2.1.17</ecNumber>
    </submittedName>
</protein>
<dbReference type="RefSeq" id="WP_161821910.1">
    <property type="nucleotide sequence ID" value="NZ_LSRS01000003.1"/>
</dbReference>
<dbReference type="InterPro" id="IPR018376">
    <property type="entry name" value="Enoyl-CoA_hyd/isom_CS"/>
</dbReference>